<comment type="caution">
    <text evidence="1">The sequence shown here is derived from an EMBL/GenBank/DDBJ whole genome shotgun (WGS) entry which is preliminary data.</text>
</comment>
<keyword evidence="2" id="KW-1185">Reference proteome</keyword>
<dbReference type="Proteomes" id="UP000024635">
    <property type="component" value="Unassembled WGS sequence"/>
</dbReference>
<dbReference type="STRING" id="53326.A0A016U5I5"/>
<gene>
    <name evidence="1" type="primary">Acey_s0057.g2824</name>
    <name evidence="1" type="ORF">Y032_0057g2824</name>
</gene>
<name>A0A016U5I5_9BILA</name>
<dbReference type="EMBL" id="JARK01001393">
    <property type="protein sequence ID" value="EYC10211.1"/>
    <property type="molecule type" value="Genomic_DNA"/>
</dbReference>
<reference evidence="2" key="1">
    <citation type="journal article" date="2015" name="Nat. Genet.">
        <title>The genome and transcriptome of the zoonotic hookworm Ancylostoma ceylanicum identify infection-specific gene families.</title>
        <authorList>
            <person name="Schwarz E.M."/>
            <person name="Hu Y."/>
            <person name="Antoshechkin I."/>
            <person name="Miller M.M."/>
            <person name="Sternberg P.W."/>
            <person name="Aroian R.V."/>
        </authorList>
    </citation>
    <scope>NUCLEOTIDE SEQUENCE</scope>
    <source>
        <strain evidence="2">HY135</strain>
    </source>
</reference>
<evidence type="ECO:0000313" key="2">
    <source>
        <dbReference type="Proteomes" id="UP000024635"/>
    </source>
</evidence>
<dbReference type="AlphaFoldDB" id="A0A016U5I5"/>
<proteinExistence type="predicted"/>
<protein>
    <submittedName>
        <fullName evidence="1">Uncharacterized protein</fullName>
    </submittedName>
</protein>
<accession>A0A016U5I5</accession>
<organism evidence="1 2">
    <name type="scientific">Ancylostoma ceylanicum</name>
    <dbReference type="NCBI Taxonomy" id="53326"/>
    <lineage>
        <taxon>Eukaryota</taxon>
        <taxon>Metazoa</taxon>
        <taxon>Ecdysozoa</taxon>
        <taxon>Nematoda</taxon>
        <taxon>Chromadorea</taxon>
        <taxon>Rhabditida</taxon>
        <taxon>Rhabditina</taxon>
        <taxon>Rhabditomorpha</taxon>
        <taxon>Strongyloidea</taxon>
        <taxon>Ancylostomatidae</taxon>
        <taxon>Ancylostomatinae</taxon>
        <taxon>Ancylostoma</taxon>
    </lineage>
</organism>
<sequence length="287" mass="31750">MENVVEKLKTDVEILEKRVKAKEAILKGVFSSLEDASADRRMIREVLSVTPKAPPSPTHVSLEQSWCVGFEDTVCVSFTATNTSEVNNMQPICHLLEGGDCVVRCVMLDEHGLGASVLRANSSADILVGFPKSAFFSNTLCVLLLEFILQPVTDRISDEGSVPFPIQTQQCLPPVEVHTLSVAAPRSWYSFADFVSAKEHDMLLLLRCLKVSSYASSIKPMSTFDFAEAYPDFDCCDFGDWQVFVGHKLFNGLVAVSSTFDQPSANIDRIYGINPGLLEQFVQRRSK</sequence>
<dbReference type="OrthoDB" id="5813938at2759"/>
<evidence type="ECO:0000313" key="1">
    <source>
        <dbReference type="EMBL" id="EYC10211.1"/>
    </source>
</evidence>